<gene>
    <name evidence="1" type="ORF">A2125_01780</name>
</gene>
<dbReference type="Proteomes" id="UP000178812">
    <property type="component" value="Unassembled WGS sequence"/>
</dbReference>
<name>A0A1F7WQW8_9BACT</name>
<evidence type="ECO:0008006" key="3">
    <source>
        <dbReference type="Google" id="ProtNLM"/>
    </source>
</evidence>
<dbReference type="InterPro" id="IPR010921">
    <property type="entry name" value="Trp_repressor/repl_initiator"/>
</dbReference>
<evidence type="ECO:0000313" key="2">
    <source>
        <dbReference type="Proteomes" id="UP000178812"/>
    </source>
</evidence>
<dbReference type="InterPro" id="IPR000831">
    <property type="entry name" value="Trp_repress"/>
</dbReference>
<protein>
    <recommendedName>
        <fullName evidence="3">TrpR like protein, YerC/YecD</fullName>
    </recommendedName>
</protein>
<dbReference type="InterPro" id="IPR038116">
    <property type="entry name" value="TrpR-like_sf"/>
</dbReference>
<dbReference type="GO" id="GO:0003700">
    <property type="term" value="F:DNA-binding transcription factor activity"/>
    <property type="evidence" value="ECO:0007669"/>
    <property type="project" value="InterPro"/>
</dbReference>
<sequence>MTQVSRSPLNSDVWERIFNLFVETLTDIKDKKKLAGFIDDFFSPTERIMFAKRLAAAVLLTKGHDYISIRKVLKVSPPTIAKMNLKLKYAGVGLNTVIKDILNKQAQRVFWKELEDLIDFSGKQIYSSERFKRKRSLQREVSRIKHTF</sequence>
<dbReference type="Gene3D" id="1.10.1270.10">
    <property type="entry name" value="TrpR-like"/>
    <property type="match status" value="1"/>
</dbReference>
<accession>A0A1F7WQW8</accession>
<comment type="caution">
    <text evidence="1">The sequence shown here is derived from an EMBL/GenBank/DDBJ whole genome shotgun (WGS) entry which is preliminary data.</text>
</comment>
<dbReference type="GO" id="GO:0043565">
    <property type="term" value="F:sequence-specific DNA binding"/>
    <property type="evidence" value="ECO:0007669"/>
    <property type="project" value="InterPro"/>
</dbReference>
<evidence type="ECO:0000313" key="1">
    <source>
        <dbReference type="EMBL" id="OGM05213.1"/>
    </source>
</evidence>
<dbReference type="AlphaFoldDB" id="A0A1F7WQW8"/>
<dbReference type="Pfam" id="PF01371">
    <property type="entry name" value="Trp_repressor"/>
    <property type="match status" value="1"/>
</dbReference>
<reference evidence="1 2" key="1">
    <citation type="journal article" date="2016" name="Nat. Commun.">
        <title>Thousands of microbial genomes shed light on interconnected biogeochemical processes in an aquifer system.</title>
        <authorList>
            <person name="Anantharaman K."/>
            <person name="Brown C.T."/>
            <person name="Hug L.A."/>
            <person name="Sharon I."/>
            <person name="Castelle C.J."/>
            <person name="Probst A.J."/>
            <person name="Thomas B.C."/>
            <person name="Singh A."/>
            <person name="Wilkins M.J."/>
            <person name="Karaoz U."/>
            <person name="Brodie E.L."/>
            <person name="Williams K.H."/>
            <person name="Hubbard S.S."/>
            <person name="Banfield J.F."/>
        </authorList>
    </citation>
    <scope>NUCLEOTIDE SEQUENCE [LARGE SCALE GENOMIC DNA]</scope>
</reference>
<organism evidence="1 2">
    <name type="scientific">Candidatus Woesebacteria bacterium GWB1_43_5</name>
    <dbReference type="NCBI Taxonomy" id="1802474"/>
    <lineage>
        <taxon>Bacteria</taxon>
        <taxon>Candidatus Woeseibacteriota</taxon>
    </lineage>
</organism>
<dbReference type="EMBL" id="MGFM01000043">
    <property type="protein sequence ID" value="OGM05213.1"/>
    <property type="molecule type" value="Genomic_DNA"/>
</dbReference>
<dbReference type="SUPFAM" id="SSF48295">
    <property type="entry name" value="TrpR-like"/>
    <property type="match status" value="1"/>
</dbReference>
<proteinExistence type="predicted"/>